<keyword evidence="2" id="KW-1133">Transmembrane helix</keyword>
<reference evidence="3 4" key="1">
    <citation type="journal article" date="2018" name="Front. Microbiol.">
        <title>Genomic and genetic insights into a cosmopolitan fungus, Paecilomyces variotii (Eurotiales).</title>
        <authorList>
            <person name="Urquhart A.S."/>
            <person name="Mondo S.J."/>
            <person name="Makela M.R."/>
            <person name="Hane J.K."/>
            <person name="Wiebenga A."/>
            <person name="He G."/>
            <person name="Mihaltcheva S."/>
            <person name="Pangilinan J."/>
            <person name="Lipzen A."/>
            <person name="Barry K."/>
            <person name="de Vries R.P."/>
            <person name="Grigoriev I.V."/>
            <person name="Idnurm A."/>
        </authorList>
    </citation>
    <scope>NUCLEOTIDE SEQUENCE [LARGE SCALE GENOMIC DNA]</scope>
    <source>
        <strain evidence="3 4">CBS 101075</strain>
    </source>
</reference>
<comment type="caution">
    <text evidence="3">The sequence shown here is derived from an EMBL/GenBank/DDBJ whole genome shotgun (WGS) entry which is preliminary data.</text>
</comment>
<feature type="region of interest" description="Disordered" evidence="1">
    <location>
        <begin position="166"/>
        <end position="201"/>
    </location>
</feature>
<sequence>MDLGEGYRAASLHVDRCRQGGAFFGQGFDPDRVSRIVRVVKSINSGIWSWPLSRGGVDANPGQENILETQGMVMRAFPDCSDQARCNDQSILLGHEHAARVDGNIACMDNVDSSVYVCYCISACWFCILGILLVSLPPVRWQETQDVSTSAEARWPVGRSPYRSGVFAGPRTTTSQALRGHNGTSDGHRLNQTDSSSDSANERRILRTPAFPWRRFNPPRGG</sequence>
<dbReference type="AlphaFoldDB" id="A0A443I5Y4"/>
<evidence type="ECO:0000256" key="1">
    <source>
        <dbReference type="SAM" id="MobiDB-lite"/>
    </source>
</evidence>
<dbReference type="EMBL" id="RCNU01000001">
    <property type="protein sequence ID" value="RWQ99509.1"/>
    <property type="molecule type" value="Genomic_DNA"/>
</dbReference>
<evidence type="ECO:0000313" key="4">
    <source>
        <dbReference type="Proteomes" id="UP000283841"/>
    </source>
</evidence>
<evidence type="ECO:0000256" key="2">
    <source>
        <dbReference type="SAM" id="Phobius"/>
    </source>
</evidence>
<dbReference type="Proteomes" id="UP000283841">
    <property type="component" value="Unassembled WGS sequence"/>
</dbReference>
<accession>A0A443I5Y4</accession>
<feature type="transmembrane region" description="Helical" evidence="2">
    <location>
        <begin position="114"/>
        <end position="136"/>
    </location>
</feature>
<keyword evidence="2" id="KW-0472">Membrane</keyword>
<organism evidence="3 4">
    <name type="scientific">Byssochlamys spectabilis</name>
    <name type="common">Paecilomyces variotii</name>
    <dbReference type="NCBI Taxonomy" id="264951"/>
    <lineage>
        <taxon>Eukaryota</taxon>
        <taxon>Fungi</taxon>
        <taxon>Dikarya</taxon>
        <taxon>Ascomycota</taxon>
        <taxon>Pezizomycotina</taxon>
        <taxon>Eurotiomycetes</taxon>
        <taxon>Eurotiomycetidae</taxon>
        <taxon>Eurotiales</taxon>
        <taxon>Thermoascaceae</taxon>
        <taxon>Paecilomyces</taxon>
    </lineage>
</organism>
<feature type="compositionally biased region" description="Polar residues" evidence="1">
    <location>
        <begin position="171"/>
        <end position="185"/>
    </location>
</feature>
<name>A0A443I5Y4_BYSSP</name>
<keyword evidence="4" id="KW-1185">Reference proteome</keyword>
<dbReference type="VEuPathDB" id="FungiDB:C8Q69DRAFT_440600"/>
<proteinExistence type="predicted"/>
<dbReference type="RefSeq" id="XP_028489154.1">
    <property type="nucleotide sequence ID" value="XM_028628670.1"/>
</dbReference>
<keyword evidence="2" id="KW-0812">Transmembrane</keyword>
<dbReference type="GeneID" id="39597947"/>
<evidence type="ECO:0000313" key="3">
    <source>
        <dbReference type="EMBL" id="RWQ99509.1"/>
    </source>
</evidence>
<protein>
    <submittedName>
        <fullName evidence="3">Uncharacterized protein</fullName>
    </submittedName>
</protein>
<gene>
    <name evidence="3" type="ORF">C8Q69DRAFT_440600</name>
</gene>